<evidence type="ECO:0000256" key="6">
    <source>
        <dbReference type="ARBA" id="ARBA00023136"/>
    </source>
</evidence>
<feature type="transmembrane region" description="Helical" evidence="7">
    <location>
        <begin position="337"/>
        <end position="359"/>
    </location>
</feature>
<keyword evidence="6 7" id="KW-0472">Membrane</keyword>
<feature type="transmembrane region" description="Helical" evidence="7">
    <location>
        <begin position="148"/>
        <end position="165"/>
    </location>
</feature>
<dbReference type="Proteomes" id="UP000005737">
    <property type="component" value="Unassembled WGS sequence"/>
</dbReference>
<proteinExistence type="inferred from homology"/>
<evidence type="ECO:0000256" key="5">
    <source>
        <dbReference type="ARBA" id="ARBA00022989"/>
    </source>
</evidence>
<dbReference type="AlphaFoldDB" id="H2CEJ6"/>
<keyword evidence="4 7" id="KW-0812">Transmembrane</keyword>
<dbReference type="InterPro" id="IPR005524">
    <property type="entry name" value="DUF318"/>
</dbReference>
<feature type="transmembrane region" description="Helical" evidence="7">
    <location>
        <begin position="295"/>
        <end position="316"/>
    </location>
</feature>
<keyword evidence="3" id="KW-1003">Cell membrane</keyword>
<evidence type="ECO:0000256" key="1">
    <source>
        <dbReference type="ARBA" id="ARBA00004651"/>
    </source>
</evidence>
<accession>H2CEJ6</accession>
<name>H2CEJ6_9LEPT</name>
<reference evidence="8 9" key="1">
    <citation type="submission" date="2011-10" db="EMBL/GenBank/DDBJ databases">
        <title>The Improved High-Quality Draft genome of Leptonema illini DSM 21528.</title>
        <authorList>
            <consortium name="US DOE Joint Genome Institute (JGI-PGF)"/>
            <person name="Lucas S."/>
            <person name="Copeland A."/>
            <person name="Lapidus A."/>
            <person name="Glavina del Rio T."/>
            <person name="Dalin E."/>
            <person name="Tice H."/>
            <person name="Bruce D."/>
            <person name="Goodwin L."/>
            <person name="Pitluck S."/>
            <person name="Peters L."/>
            <person name="Mikhailova N."/>
            <person name="Held B."/>
            <person name="Kyrpides N."/>
            <person name="Mavromatis K."/>
            <person name="Ivanova N."/>
            <person name="Markowitz V."/>
            <person name="Cheng J.-F."/>
            <person name="Hugenholtz P."/>
            <person name="Woyke T."/>
            <person name="Wu D."/>
            <person name="Gronow S."/>
            <person name="Wellnitz S."/>
            <person name="Brambilla E.-M."/>
            <person name="Klenk H.-P."/>
            <person name="Eisen J.A."/>
        </authorList>
    </citation>
    <scope>NUCLEOTIDE SEQUENCE [LARGE SCALE GENOMIC DNA]</scope>
    <source>
        <strain evidence="8 9">DSM 21528</strain>
    </source>
</reference>
<evidence type="ECO:0008006" key="10">
    <source>
        <dbReference type="Google" id="ProtNLM"/>
    </source>
</evidence>
<evidence type="ECO:0000313" key="9">
    <source>
        <dbReference type="Proteomes" id="UP000005737"/>
    </source>
</evidence>
<protein>
    <recommendedName>
        <fullName evidence="10">Permease</fullName>
    </recommendedName>
</protein>
<evidence type="ECO:0000256" key="7">
    <source>
        <dbReference type="SAM" id="Phobius"/>
    </source>
</evidence>
<evidence type="ECO:0000256" key="2">
    <source>
        <dbReference type="ARBA" id="ARBA00006386"/>
    </source>
</evidence>
<feature type="transmembrane region" description="Helical" evidence="7">
    <location>
        <begin position="365"/>
        <end position="385"/>
    </location>
</feature>
<evidence type="ECO:0000256" key="4">
    <source>
        <dbReference type="ARBA" id="ARBA00022692"/>
    </source>
</evidence>
<evidence type="ECO:0000313" key="8">
    <source>
        <dbReference type="EMBL" id="EHQ05582.1"/>
    </source>
</evidence>
<gene>
    <name evidence="8" type="ORF">Lepil_0881</name>
</gene>
<sequence>MNIKQEFKYLLYLLGAFALIWFYPLESSVQQAALLEGFFMLQEYVHDHTLTCLIPALFIAGGIAAFVSQASVIKYFAGGVSRYISYSVASVSGTVLAVCSCTVLPLFSGIYRRGAGLGPAVAFLYSGPAINVLAIVLTARILGWELGVTRFIVSIVFAALIGLLMEKIFPAQPVQTATIAGERERPLWQDALFFASMIGVLLSATWQRPESFGDLYALIFEWKWWLTAIFLALTVAVAFRFFNGEERTGWMRETFEFTKLIVPYLFIGVLSRAGFLGRPGKGTGLIPASYIEALVGGNGLASCIFASLAGALMYFATLTEIPILQGLIGAGMGKGPALSLLLAGPAISLPSLLALRSIMGLSRTLVYAALVVVFSALAGFIYGNFV</sequence>
<dbReference type="HOGENOM" id="CLU_1011185_0_0_12"/>
<feature type="transmembrane region" description="Helical" evidence="7">
    <location>
        <begin position="7"/>
        <end position="23"/>
    </location>
</feature>
<keyword evidence="5 7" id="KW-1133">Transmembrane helix</keyword>
<dbReference type="Pfam" id="PF03773">
    <property type="entry name" value="ArsP_1"/>
    <property type="match status" value="1"/>
</dbReference>
<feature type="transmembrane region" description="Helical" evidence="7">
    <location>
        <begin position="52"/>
        <end position="77"/>
    </location>
</feature>
<feature type="transmembrane region" description="Helical" evidence="7">
    <location>
        <begin position="224"/>
        <end position="242"/>
    </location>
</feature>
<dbReference type="PANTHER" id="PTHR43299:SF1">
    <property type="entry name" value="UPF0718 PROTEIN YRAQ"/>
    <property type="match status" value="1"/>
</dbReference>
<evidence type="ECO:0000256" key="3">
    <source>
        <dbReference type="ARBA" id="ARBA00022475"/>
    </source>
</evidence>
<dbReference type="EMBL" id="JH597773">
    <property type="protein sequence ID" value="EHQ05582.1"/>
    <property type="molecule type" value="Genomic_DNA"/>
</dbReference>
<dbReference type="PANTHER" id="PTHR43299">
    <property type="entry name" value="UPF0718 PROTEIN YRAQ"/>
    <property type="match status" value="1"/>
</dbReference>
<comment type="similarity">
    <text evidence="2">Belongs to the UPF0718 family.</text>
</comment>
<comment type="subcellular location">
    <subcellularLocation>
        <location evidence="1">Cell membrane</location>
        <topology evidence="1">Multi-pass membrane protein</topology>
    </subcellularLocation>
</comment>
<organism evidence="8 9">
    <name type="scientific">Leptonema illini DSM 21528</name>
    <dbReference type="NCBI Taxonomy" id="929563"/>
    <lineage>
        <taxon>Bacteria</taxon>
        <taxon>Pseudomonadati</taxon>
        <taxon>Spirochaetota</taxon>
        <taxon>Spirochaetia</taxon>
        <taxon>Leptospirales</taxon>
        <taxon>Leptospiraceae</taxon>
        <taxon>Leptonema</taxon>
    </lineage>
</organism>
<keyword evidence="9" id="KW-1185">Reference proteome</keyword>
<dbReference type="GO" id="GO:0005886">
    <property type="term" value="C:plasma membrane"/>
    <property type="evidence" value="ECO:0007669"/>
    <property type="project" value="UniProtKB-SubCell"/>
</dbReference>
<feature type="transmembrane region" description="Helical" evidence="7">
    <location>
        <begin position="83"/>
        <end position="108"/>
    </location>
</feature>
<feature type="transmembrane region" description="Helical" evidence="7">
    <location>
        <begin position="120"/>
        <end position="142"/>
    </location>
</feature>
<feature type="transmembrane region" description="Helical" evidence="7">
    <location>
        <begin position="254"/>
        <end position="275"/>
    </location>
</feature>
<dbReference type="STRING" id="183.GCA_002009735_00997"/>